<accession>A0AAP0I4H5</accession>
<dbReference type="PANTHER" id="PTHR36406:SF2">
    <property type="entry name" value="MEDIATOR OF RNA POLYMERASE II TRANSCRIPTION SUBUNIT 30"/>
    <property type="match status" value="1"/>
</dbReference>
<dbReference type="PANTHER" id="PTHR36406">
    <property type="entry name" value="MEDIATOR OF RNA POLYMERASE II TRANSCRIPTION SUBUNIT 30"/>
    <property type="match status" value="1"/>
</dbReference>
<name>A0AAP0I4H5_9MAGN</name>
<evidence type="ECO:0000256" key="1">
    <source>
        <dbReference type="SAM" id="MobiDB-lite"/>
    </source>
</evidence>
<evidence type="ECO:0008006" key="4">
    <source>
        <dbReference type="Google" id="ProtNLM"/>
    </source>
</evidence>
<dbReference type="Proteomes" id="UP001420932">
    <property type="component" value="Unassembled WGS sequence"/>
</dbReference>
<feature type="region of interest" description="Disordered" evidence="1">
    <location>
        <begin position="105"/>
        <end position="128"/>
    </location>
</feature>
<proteinExistence type="predicted"/>
<dbReference type="InterPro" id="IPR034568">
    <property type="entry name" value="MED30"/>
</dbReference>
<feature type="compositionally biased region" description="Low complexity" evidence="1">
    <location>
        <begin position="50"/>
        <end position="75"/>
    </location>
</feature>
<keyword evidence="3" id="KW-1185">Reference proteome</keyword>
<dbReference type="GO" id="GO:0016592">
    <property type="term" value="C:mediator complex"/>
    <property type="evidence" value="ECO:0007669"/>
    <property type="project" value="InterPro"/>
</dbReference>
<evidence type="ECO:0000313" key="3">
    <source>
        <dbReference type="Proteomes" id="UP001420932"/>
    </source>
</evidence>
<protein>
    <recommendedName>
        <fullName evidence="4">Mediator of RNA polymerase II transcription subunit 30</fullName>
    </recommendedName>
</protein>
<reference evidence="2 3" key="1">
    <citation type="submission" date="2024-01" db="EMBL/GenBank/DDBJ databases">
        <title>Genome assemblies of Stephania.</title>
        <authorList>
            <person name="Yang L."/>
        </authorList>
    </citation>
    <scope>NUCLEOTIDE SEQUENCE [LARGE SCALE GENOMIC DNA]</scope>
    <source>
        <strain evidence="2">YNDBR</strain>
        <tissue evidence="2">Leaf</tissue>
    </source>
</reference>
<dbReference type="AlphaFoldDB" id="A0AAP0I4H5"/>
<organism evidence="2 3">
    <name type="scientific">Stephania yunnanensis</name>
    <dbReference type="NCBI Taxonomy" id="152371"/>
    <lineage>
        <taxon>Eukaryota</taxon>
        <taxon>Viridiplantae</taxon>
        <taxon>Streptophyta</taxon>
        <taxon>Embryophyta</taxon>
        <taxon>Tracheophyta</taxon>
        <taxon>Spermatophyta</taxon>
        <taxon>Magnoliopsida</taxon>
        <taxon>Ranunculales</taxon>
        <taxon>Menispermaceae</taxon>
        <taxon>Menispermoideae</taxon>
        <taxon>Cissampelideae</taxon>
        <taxon>Stephania</taxon>
    </lineage>
</organism>
<sequence length="173" mass="18398">MEEKSSEKSVKELAVEGMKHLEDTIEAAYQILSSMNDELCNPALWSTLSASHHSSSNGVNNASATATPTDSTSDHTGGGALDVARLRYKSAVLALRSVLTAISASQKTESHEAGSNVGGSEGEGNQAEIESLEEQAALLRKELASKNQCMKLLLDQLRDFISDVSTWQSPCSA</sequence>
<evidence type="ECO:0000313" key="2">
    <source>
        <dbReference type="EMBL" id="KAK9108507.1"/>
    </source>
</evidence>
<comment type="caution">
    <text evidence="2">The sequence shown here is derived from an EMBL/GenBank/DDBJ whole genome shotgun (WGS) entry which is preliminary data.</text>
</comment>
<dbReference type="EMBL" id="JBBNAF010000010">
    <property type="protein sequence ID" value="KAK9108507.1"/>
    <property type="molecule type" value="Genomic_DNA"/>
</dbReference>
<gene>
    <name evidence="2" type="ORF">Syun_024518</name>
</gene>
<feature type="region of interest" description="Disordered" evidence="1">
    <location>
        <begin position="50"/>
        <end position="78"/>
    </location>
</feature>